<dbReference type="Pfam" id="PF00643">
    <property type="entry name" value="zf-B_box"/>
    <property type="match status" value="1"/>
</dbReference>
<dbReference type="InterPro" id="IPR047153">
    <property type="entry name" value="TRIM45/56/19-like"/>
</dbReference>
<keyword evidence="5" id="KW-1185">Reference proteome</keyword>
<keyword evidence="1" id="KW-0863">Zinc-finger</keyword>
<dbReference type="PANTHER" id="PTHR25462:SF296">
    <property type="entry name" value="MEIOTIC P26, ISOFORM F"/>
    <property type="match status" value="1"/>
</dbReference>
<evidence type="ECO:0000313" key="5">
    <source>
        <dbReference type="Proteomes" id="UP000596742"/>
    </source>
</evidence>
<keyword evidence="1" id="KW-0862">Zinc</keyword>
<gene>
    <name evidence="4" type="ORF">MGAL_10B079739</name>
</gene>
<accession>A0A8B6FCX2</accession>
<protein>
    <recommendedName>
        <fullName evidence="3">B box-type domain-containing protein</fullName>
    </recommendedName>
</protein>
<dbReference type="SMART" id="SM00336">
    <property type="entry name" value="BBOX"/>
    <property type="match status" value="1"/>
</dbReference>
<dbReference type="OrthoDB" id="10406472at2759"/>
<keyword evidence="2" id="KW-0175">Coiled coil</keyword>
<dbReference type="Gene3D" id="3.30.160.60">
    <property type="entry name" value="Classic Zinc Finger"/>
    <property type="match status" value="1"/>
</dbReference>
<dbReference type="Proteomes" id="UP000596742">
    <property type="component" value="Unassembled WGS sequence"/>
</dbReference>
<proteinExistence type="predicted"/>
<dbReference type="AlphaFoldDB" id="A0A8B6FCX2"/>
<evidence type="ECO:0000259" key="3">
    <source>
        <dbReference type="PROSITE" id="PS50119"/>
    </source>
</evidence>
<reference evidence="4" key="1">
    <citation type="submission" date="2018-11" db="EMBL/GenBank/DDBJ databases">
        <authorList>
            <person name="Alioto T."/>
            <person name="Alioto T."/>
        </authorList>
    </citation>
    <scope>NUCLEOTIDE SEQUENCE</scope>
</reference>
<keyword evidence="1" id="KW-0479">Metal-binding</keyword>
<name>A0A8B6FCX2_MYTGA</name>
<organism evidence="4 5">
    <name type="scientific">Mytilus galloprovincialis</name>
    <name type="common">Mediterranean mussel</name>
    <dbReference type="NCBI Taxonomy" id="29158"/>
    <lineage>
        <taxon>Eukaryota</taxon>
        <taxon>Metazoa</taxon>
        <taxon>Spiralia</taxon>
        <taxon>Lophotrochozoa</taxon>
        <taxon>Mollusca</taxon>
        <taxon>Bivalvia</taxon>
        <taxon>Autobranchia</taxon>
        <taxon>Pteriomorphia</taxon>
        <taxon>Mytilida</taxon>
        <taxon>Mytiloidea</taxon>
        <taxon>Mytilidae</taxon>
        <taxon>Mytilinae</taxon>
        <taxon>Mytilus</taxon>
    </lineage>
</organism>
<sequence>MSTASVPLCDQHRQEEVRFYCKNCNITLCDDCITGPHKNHDFIKLKELESNIPETCAAVLKAEKGKIEFQKSIEQQITLINSTRETINCTLNELQKQLVESFQNENKAAVEEFERFVQRQNKRRVEIEDIIENVESKGTNLLDTDVVLYHVTLDKLGEFDPYYDTVPNIQHPVYQFTKEIATRNKLQHIMGQMDCGTYDVVQPIKEETIPKTVMDSPIEQSVEDNSSDFYCSATQDNKKIFQILRTISTTEKQVSFIVPKHVRFSAWLINNNVIEIDCSAEETKF</sequence>
<feature type="domain" description="B box-type" evidence="3">
    <location>
        <begin position="4"/>
        <end position="45"/>
    </location>
</feature>
<dbReference type="InterPro" id="IPR000315">
    <property type="entry name" value="Znf_B-box"/>
</dbReference>
<dbReference type="SUPFAM" id="SSF57845">
    <property type="entry name" value="B-box zinc-binding domain"/>
    <property type="match status" value="1"/>
</dbReference>
<evidence type="ECO:0000256" key="1">
    <source>
        <dbReference type="PROSITE-ProRule" id="PRU00024"/>
    </source>
</evidence>
<dbReference type="GO" id="GO:0008270">
    <property type="term" value="F:zinc ion binding"/>
    <property type="evidence" value="ECO:0007669"/>
    <property type="project" value="UniProtKB-KW"/>
</dbReference>
<evidence type="ECO:0000256" key="2">
    <source>
        <dbReference type="SAM" id="Coils"/>
    </source>
</evidence>
<dbReference type="PROSITE" id="PS50119">
    <property type="entry name" value="ZF_BBOX"/>
    <property type="match status" value="1"/>
</dbReference>
<evidence type="ECO:0000313" key="4">
    <source>
        <dbReference type="EMBL" id="VDI47089.1"/>
    </source>
</evidence>
<dbReference type="EMBL" id="UYJE01006571">
    <property type="protein sequence ID" value="VDI47089.1"/>
    <property type="molecule type" value="Genomic_DNA"/>
</dbReference>
<dbReference type="PANTHER" id="PTHR25462">
    <property type="entry name" value="BONUS, ISOFORM C-RELATED"/>
    <property type="match status" value="1"/>
</dbReference>
<comment type="caution">
    <text evidence="4">The sequence shown here is derived from an EMBL/GenBank/DDBJ whole genome shotgun (WGS) entry which is preliminary data.</text>
</comment>
<feature type="coiled-coil region" evidence="2">
    <location>
        <begin position="92"/>
        <end position="137"/>
    </location>
</feature>